<feature type="compositionally biased region" description="Basic and acidic residues" evidence="1">
    <location>
        <begin position="515"/>
        <end position="526"/>
    </location>
</feature>
<organism evidence="2 3">
    <name type="scientific">Prorocentrum cordatum</name>
    <dbReference type="NCBI Taxonomy" id="2364126"/>
    <lineage>
        <taxon>Eukaryota</taxon>
        <taxon>Sar</taxon>
        <taxon>Alveolata</taxon>
        <taxon>Dinophyceae</taxon>
        <taxon>Prorocentrales</taxon>
        <taxon>Prorocentraceae</taxon>
        <taxon>Prorocentrum</taxon>
    </lineage>
</organism>
<evidence type="ECO:0000313" key="2">
    <source>
        <dbReference type="EMBL" id="CAK0897645.1"/>
    </source>
</evidence>
<dbReference type="EMBL" id="CAUYUJ010020367">
    <property type="protein sequence ID" value="CAK0897645.1"/>
    <property type="molecule type" value="Genomic_DNA"/>
</dbReference>
<dbReference type="InterPro" id="IPR036691">
    <property type="entry name" value="Endo/exonu/phosph_ase_sf"/>
</dbReference>
<name>A0ABN9XDF6_9DINO</name>
<evidence type="ECO:0000256" key="1">
    <source>
        <dbReference type="SAM" id="MobiDB-lite"/>
    </source>
</evidence>
<dbReference type="Proteomes" id="UP001189429">
    <property type="component" value="Unassembled WGS sequence"/>
</dbReference>
<proteinExistence type="predicted"/>
<reference evidence="2" key="1">
    <citation type="submission" date="2023-10" db="EMBL/GenBank/DDBJ databases">
        <authorList>
            <person name="Chen Y."/>
            <person name="Shah S."/>
            <person name="Dougan E. K."/>
            <person name="Thang M."/>
            <person name="Chan C."/>
        </authorList>
    </citation>
    <scope>NUCLEOTIDE SEQUENCE [LARGE SCALE GENOMIC DNA]</scope>
</reference>
<feature type="region of interest" description="Disordered" evidence="1">
    <location>
        <begin position="515"/>
        <end position="537"/>
    </location>
</feature>
<feature type="region of interest" description="Disordered" evidence="1">
    <location>
        <begin position="253"/>
        <end position="273"/>
    </location>
</feature>
<evidence type="ECO:0000313" key="3">
    <source>
        <dbReference type="Proteomes" id="UP001189429"/>
    </source>
</evidence>
<accession>A0ABN9XDF6</accession>
<dbReference type="SUPFAM" id="SSF56219">
    <property type="entry name" value="DNase I-like"/>
    <property type="match status" value="1"/>
</dbReference>
<feature type="non-terminal residue" evidence="2">
    <location>
        <position position="593"/>
    </location>
</feature>
<keyword evidence="3" id="KW-1185">Reference proteome</keyword>
<dbReference type="Gene3D" id="3.60.10.10">
    <property type="entry name" value="Endonuclease/exonuclease/phosphatase"/>
    <property type="match status" value="1"/>
</dbReference>
<gene>
    <name evidence="2" type="ORF">PCOR1329_LOCUS75777</name>
</gene>
<feature type="non-terminal residue" evidence="2">
    <location>
        <position position="1"/>
    </location>
</feature>
<sequence>AERAAQILFGNVTTWGPQAANFCHNAGLKYHLIALAETHVDACGITEQIGKLAVDGWKLSATPAVATDKSDKGTHGGEWILTRRDVAATTFEGHREYYVKRYKRQPFVGSTPTVLHSKSGNIVIIAACLRPGLRGQGVNRDILVSISTFVDMLMDPWIILADWNYEPHWWGNKPWLTRWNGTILTDPSCEATCDKGSGAVYDYAIARADIATHVGIEAIYDVPWKTHCGIKITVGTAEPWQYKAITVPKALPARTRPKQVADPSSKRSKARAEALRTRRDRLPEHLRDEFDAHFFDRELAMVSNFPKFVGAKVGAKEGRGRIFHNHASILAENINSKYAQWVATLELAFLETHAVPAEDRAKYQGRAEGYRTTKQTMKASPGRAYLKDLEATWWQHLSTLVVRYSALVTNGKDPKARQHIHKTVMKKLDDLENPEFSKELFGSKTDPQEIEEWKTQLVNLEYCDAADLHHVSATTIEWAHKAMARAAGRARKRYLDWAKQAWKDSPGKLHRIVTDPRAPRLEDKQPQRTVGDPSTLMNHSAGTWRSIWASDSYNVKQIISAYEKAMRLAKEDPLPLIEPQHIQAIVRTANPKK</sequence>
<protein>
    <submittedName>
        <fullName evidence="2">Uncharacterized protein</fullName>
    </submittedName>
</protein>
<comment type="caution">
    <text evidence="2">The sequence shown here is derived from an EMBL/GenBank/DDBJ whole genome shotgun (WGS) entry which is preliminary data.</text>
</comment>